<dbReference type="PANTHER" id="PTHR21015:SF22">
    <property type="entry name" value="GLYCOSYLTRANSFERASE"/>
    <property type="match status" value="1"/>
</dbReference>
<dbReference type="PANTHER" id="PTHR21015">
    <property type="entry name" value="UDP-N-ACETYLGLUCOSAMINE--N-ACETYLMURAMYL-(PENTAPEPTIDE) PYROPHOSPHORYL-UNDECAPRENOL N-ACETYLGLUCOSAMINE TRANSFERASE 1"/>
    <property type="match status" value="1"/>
</dbReference>
<accession>A0ABN0X829</accession>
<keyword evidence="2" id="KW-1185">Reference proteome</keyword>
<dbReference type="Proteomes" id="UP001501757">
    <property type="component" value="Unassembled WGS sequence"/>
</dbReference>
<evidence type="ECO:0008006" key="3">
    <source>
        <dbReference type="Google" id="ProtNLM"/>
    </source>
</evidence>
<dbReference type="Gene3D" id="3.40.50.2000">
    <property type="entry name" value="Glycogen Phosphorylase B"/>
    <property type="match status" value="2"/>
</dbReference>
<evidence type="ECO:0000313" key="2">
    <source>
        <dbReference type="Proteomes" id="UP001501757"/>
    </source>
</evidence>
<comment type="caution">
    <text evidence="1">The sequence shown here is derived from an EMBL/GenBank/DDBJ whole genome shotgun (WGS) entry which is preliminary data.</text>
</comment>
<reference evidence="1 2" key="1">
    <citation type="journal article" date="2019" name="Int. J. Syst. Evol. Microbiol.">
        <title>The Global Catalogue of Microorganisms (GCM) 10K type strain sequencing project: providing services to taxonomists for standard genome sequencing and annotation.</title>
        <authorList>
            <consortium name="The Broad Institute Genomics Platform"/>
            <consortium name="The Broad Institute Genome Sequencing Center for Infectious Disease"/>
            <person name="Wu L."/>
            <person name="Ma J."/>
        </authorList>
    </citation>
    <scope>NUCLEOTIDE SEQUENCE [LARGE SCALE GENOMIC DNA]</scope>
    <source>
        <strain evidence="1 2">JCM 13378</strain>
    </source>
</reference>
<evidence type="ECO:0000313" key="1">
    <source>
        <dbReference type="EMBL" id="GAA0357523.1"/>
    </source>
</evidence>
<dbReference type="EMBL" id="BAAAEI010000012">
    <property type="protein sequence ID" value="GAA0357523.1"/>
    <property type="molecule type" value="Genomic_DNA"/>
</dbReference>
<name>A0ABN0X829_9ALTE</name>
<dbReference type="RefSeq" id="WP_343844916.1">
    <property type="nucleotide sequence ID" value="NZ_BAAAEI010000012.1"/>
</dbReference>
<organism evidence="1 2">
    <name type="scientific">Bowmanella denitrificans</name>
    <dbReference type="NCBI Taxonomy" id="366582"/>
    <lineage>
        <taxon>Bacteria</taxon>
        <taxon>Pseudomonadati</taxon>
        <taxon>Pseudomonadota</taxon>
        <taxon>Gammaproteobacteria</taxon>
        <taxon>Alteromonadales</taxon>
        <taxon>Alteromonadaceae</taxon>
        <taxon>Bowmanella</taxon>
    </lineage>
</organism>
<gene>
    <name evidence="1" type="ORF">GCM10009092_22170</name>
</gene>
<protein>
    <recommendedName>
        <fullName evidence="3">Glycosyl transferase family 28 C-terminal domain-containing protein</fullName>
    </recommendedName>
</protein>
<sequence>MAPHLLYCWELGQGYGHVLNFRHLALRLLEQGWRVSCVTKNLDVSRKMLPEIQDIRATPATDRQVKHNPTRNLAEILVNNGFHDQRNTLNRCQAWLDIFTELQPDIVLIDHAPTALLVSHAADIPRVLMGTGFFIPPDTKPLPFLLSHLLGEQQSGAEDQVLSQCNAFLQSARKPPLAYFSQLFSQADDCFLCTLPEFDHYSQRQDAEYWGPCFDFEQGALPQWSQEDKPRIFVYLHQDFVAMPTILQQLHELDAAVSLHISGIEQDVTAQYPKFTWHRDAVNLAAVAAECDLVICHAGHGTLSGMLLNAVPLLLLPKQLEQWILAELLCRRYLAYFIPPEGDYQNLADKINRILNDDKLRQNLTAFANTYAGFSHQEQKQGMLEALQTLLENKKPGLTPGFV</sequence>
<dbReference type="SUPFAM" id="SSF53756">
    <property type="entry name" value="UDP-Glycosyltransferase/glycogen phosphorylase"/>
    <property type="match status" value="1"/>
</dbReference>
<proteinExistence type="predicted"/>